<comment type="caution">
    <text evidence="1">The sequence shown here is derived from an EMBL/GenBank/DDBJ whole genome shotgun (WGS) entry which is preliminary data.</text>
</comment>
<gene>
    <name evidence="1" type="ORF">E2C01_057432</name>
</gene>
<reference evidence="1 2" key="1">
    <citation type="submission" date="2019-05" db="EMBL/GenBank/DDBJ databases">
        <title>Another draft genome of Portunus trituberculatus and its Hox gene families provides insights of decapod evolution.</title>
        <authorList>
            <person name="Jeong J.-H."/>
            <person name="Song I."/>
            <person name="Kim S."/>
            <person name="Choi T."/>
            <person name="Kim D."/>
            <person name="Ryu S."/>
            <person name="Kim W."/>
        </authorList>
    </citation>
    <scope>NUCLEOTIDE SEQUENCE [LARGE SCALE GENOMIC DNA]</scope>
    <source>
        <tissue evidence="1">Muscle</tissue>
    </source>
</reference>
<dbReference type="AlphaFoldDB" id="A0A5B7H3B7"/>
<accession>A0A5B7H3B7</accession>
<protein>
    <submittedName>
        <fullName evidence="1">Uncharacterized protein</fullName>
    </submittedName>
</protein>
<evidence type="ECO:0000313" key="2">
    <source>
        <dbReference type="Proteomes" id="UP000324222"/>
    </source>
</evidence>
<evidence type="ECO:0000313" key="1">
    <source>
        <dbReference type="EMBL" id="MPC63334.1"/>
    </source>
</evidence>
<dbReference type="Proteomes" id="UP000324222">
    <property type="component" value="Unassembled WGS sequence"/>
</dbReference>
<keyword evidence="2" id="KW-1185">Reference proteome</keyword>
<organism evidence="1 2">
    <name type="scientific">Portunus trituberculatus</name>
    <name type="common">Swimming crab</name>
    <name type="synonym">Neptunus trituberculatus</name>
    <dbReference type="NCBI Taxonomy" id="210409"/>
    <lineage>
        <taxon>Eukaryota</taxon>
        <taxon>Metazoa</taxon>
        <taxon>Ecdysozoa</taxon>
        <taxon>Arthropoda</taxon>
        <taxon>Crustacea</taxon>
        <taxon>Multicrustacea</taxon>
        <taxon>Malacostraca</taxon>
        <taxon>Eumalacostraca</taxon>
        <taxon>Eucarida</taxon>
        <taxon>Decapoda</taxon>
        <taxon>Pleocyemata</taxon>
        <taxon>Brachyura</taxon>
        <taxon>Eubrachyura</taxon>
        <taxon>Portunoidea</taxon>
        <taxon>Portunidae</taxon>
        <taxon>Portuninae</taxon>
        <taxon>Portunus</taxon>
    </lineage>
</organism>
<name>A0A5B7H3B7_PORTR</name>
<proteinExistence type="predicted"/>
<dbReference type="EMBL" id="VSRR010020677">
    <property type="protein sequence ID" value="MPC63334.1"/>
    <property type="molecule type" value="Genomic_DNA"/>
</dbReference>
<sequence>MQPHGPRSRLLFLCPASPPPPGGALYDVTLPFFSTLECTLGKEKIRALPQLATRATVVKWLAWLLALDHIQHLRWPRIASVFTPFHYGCHGHRFESTTLYRVTMLTNF</sequence>